<sequence>MFSFVLACMVKGKFEDLKSLCRSVSVFDLDRPCVTWCNWSHHIQRQSCVRENLVLRSVYCRPGSQSDSCGRRV</sequence>
<reference evidence="1" key="1">
    <citation type="journal article" date="2023" name="G3 (Bethesda)">
        <title>A reference genome for the long-term kleptoplast-retaining sea slug Elysia crispata morphotype clarki.</title>
        <authorList>
            <person name="Eastman K.E."/>
            <person name="Pendleton A.L."/>
            <person name="Shaikh M.A."/>
            <person name="Suttiyut T."/>
            <person name="Ogas R."/>
            <person name="Tomko P."/>
            <person name="Gavelis G."/>
            <person name="Widhalm J.R."/>
            <person name="Wisecaver J.H."/>
        </authorList>
    </citation>
    <scope>NUCLEOTIDE SEQUENCE</scope>
    <source>
        <strain evidence="1">ECLA1</strain>
    </source>
</reference>
<comment type="caution">
    <text evidence="1">The sequence shown here is derived from an EMBL/GenBank/DDBJ whole genome shotgun (WGS) entry which is preliminary data.</text>
</comment>
<evidence type="ECO:0000313" key="1">
    <source>
        <dbReference type="EMBL" id="KAK3778225.1"/>
    </source>
</evidence>
<dbReference type="Proteomes" id="UP001283361">
    <property type="component" value="Unassembled WGS sequence"/>
</dbReference>
<gene>
    <name evidence="1" type="ORF">RRG08_060152</name>
</gene>
<evidence type="ECO:0000313" key="2">
    <source>
        <dbReference type="Proteomes" id="UP001283361"/>
    </source>
</evidence>
<protein>
    <submittedName>
        <fullName evidence="1">Uncharacterized protein</fullName>
    </submittedName>
</protein>
<dbReference type="EMBL" id="JAWDGP010002984">
    <property type="protein sequence ID" value="KAK3778225.1"/>
    <property type="molecule type" value="Genomic_DNA"/>
</dbReference>
<accession>A0AAE0ZZA9</accession>
<keyword evidence="2" id="KW-1185">Reference proteome</keyword>
<name>A0AAE0ZZA9_9GAST</name>
<proteinExistence type="predicted"/>
<dbReference type="AlphaFoldDB" id="A0AAE0ZZA9"/>
<organism evidence="1 2">
    <name type="scientific">Elysia crispata</name>
    <name type="common">lettuce slug</name>
    <dbReference type="NCBI Taxonomy" id="231223"/>
    <lineage>
        <taxon>Eukaryota</taxon>
        <taxon>Metazoa</taxon>
        <taxon>Spiralia</taxon>
        <taxon>Lophotrochozoa</taxon>
        <taxon>Mollusca</taxon>
        <taxon>Gastropoda</taxon>
        <taxon>Heterobranchia</taxon>
        <taxon>Euthyneura</taxon>
        <taxon>Panpulmonata</taxon>
        <taxon>Sacoglossa</taxon>
        <taxon>Placobranchoidea</taxon>
        <taxon>Plakobranchidae</taxon>
        <taxon>Elysia</taxon>
    </lineage>
</organism>